<dbReference type="PANTHER" id="PTHR36151:SF3">
    <property type="entry name" value="ER-BOUND OXYGENASE MPAB_MPAB'_RUBBER OXYGENASE CATALYTIC DOMAIN-CONTAINING PROTEIN"/>
    <property type="match status" value="1"/>
</dbReference>
<accession>A0A2W5V129</accession>
<feature type="domain" description="ER-bound oxygenase mpaB/mpaB'/Rubber oxygenase catalytic" evidence="1">
    <location>
        <begin position="40"/>
        <end position="266"/>
    </location>
</feature>
<reference evidence="2 3" key="1">
    <citation type="submission" date="2017-08" db="EMBL/GenBank/DDBJ databases">
        <title>Infants hospitalized years apart are colonized by the same room-sourced microbial strains.</title>
        <authorList>
            <person name="Brooks B."/>
            <person name="Olm M.R."/>
            <person name="Firek B.A."/>
            <person name="Baker R."/>
            <person name="Thomas B.C."/>
            <person name="Morowitz M.J."/>
            <person name="Banfield J.F."/>
        </authorList>
    </citation>
    <scope>NUCLEOTIDE SEQUENCE [LARGE SCALE GENOMIC DNA]</scope>
    <source>
        <strain evidence="2">S2_003_000_R2_4</strain>
    </source>
</reference>
<protein>
    <submittedName>
        <fullName evidence="2">Histidine kinase</fullName>
    </submittedName>
</protein>
<dbReference type="Proteomes" id="UP000249393">
    <property type="component" value="Unassembled WGS sequence"/>
</dbReference>
<dbReference type="RefSeq" id="WP_304279560.1">
    <property type="nucleotide sequence ID" value="NZ_QFQZ01000049.1"/>
</dbReference>
<dbReference type="PANTHER" id="PTHR36151">
    <property type="entry name" value="BLR2777 PROTEIN"/>
    <property type="match status" value="1"/>
</dbReference>
<dbReference type="GO" id="GO:0016301">
    <property type="term" value="F:kinase activity"/>
    <property type="evidence" value="ECO:0007669"/>
    <property type="project" value="UniProtKB-KW"/>
</dbReference>
<dbReference type="Pfam" id="PF09995">
    <property type="entry name" value="MPAB_Lcp_cat"/>
    <property type="match status" value="1"/>
</dbReference>
<sequence length="299" mass="32297">MKPRFADAAKTLFEIKGGPRVDFRQPPGEPALAAADSVSWRVFKNPVSLFVGGITAVLLELAEPRVRTGVWEHSTFRADPLGRLKRTGLAAMVTVYGARSVAEAMIAGVGRQHARVAGTTPGGEAYRADDVALLDWVQATASFGFLSAYHALVEPLSQTDRDHFYAEAAPAARLYGALGAPASEAEWRAQLAAMLPRLERSEIVLEFLDLMRGVRIAGPLSRLQHPLIRAAVGLVPEDVRAVLGLGPEWLPRPLERPVIRAAARLADRVPIPGAPPYEACERLGLPGAWVYRRAPLAPT</sequence>
<name>A0A2W5V129_9CAUL</name>
<evidence type="ECO:0000259" key="1">
    <source>
        <dbReference type="Pfam" id="PF09995"/>
    </source>
</evidence>
<comment type="caution">
    <text evidence="2">The sequence shown here is derived from an EMBL/GenBank/DDBJ whole genome shotgun (WGS) entry which is preliminary data.</text>
</comment>
<keyword evidence="2" id="KW-0418">Kinase</keyword>
<evidence type="ECO:0000313" key="2">
    <source>
        <dbReference type="EMBL" id="PZR32982.1"/>
    </source>
</evidence>
<keyword evidence="2" id="KW-0808">Transferase</keyword>
<dbReference type="InterPro" id="IPR018713">
    <property type="entry name" value="MPAB/Lcp_cat_dom"/>
</dbReference>
<dbReference type="EMBL" id="QFQZ01000049">
    <property type="protein sequence ID" value="PZR32982.1"/>
    <property type="molecule type" value="Genomic_DNA"/>
</dbReference>
<evidence type="ECO:0000313" key="3">
    <source>
        <dbReference type="Proteomes" id="UP000249393"/>
    </source>
</evidence>
<dbReference type="GO" id="GO:0016491">
    <property type="term" value="F:oxidoreductase activity"/>
    <property type="evidence" value="ECO:0007669"/>
    <property type="project" value="InterPro"/>
</dbReference>
<gene>
    <name evidence="2" type="ORF">DI526_14870</name>
</gene>
<dbReference type="AlphaFoldDB" id="A0A2W5V129"/>
<proteinExistence type="predicted"/>
<organism evidence="2 3">
    <name type="scientific">Caulobacter segnis</name>
    <dbReference type="NCBI Taxonomy" id="88688"/>
    <lineage>
        <taxon>Bacteria</taxon>
        <taxon>Pseudomonadati</taxon>
        <taxon>Pseudomonadota</taxon>
        <taxon>Alphaproteobacteria</taxon>
        <taxon>Caulobacterales</taxon>
        <taxon>Caulobacteraceae</taxon>
        <taxon>Caulobacter</taxon>
    </lineage>
</organism>